<name>A0ABS1MG91_9NOCA</name>
<keyword evidence="3" id="KW-1185">Reference proteome</keyword>
<evidence type="ECO:0000313" key="2">
    <source>
        <dbReference type="EMBL" id="MBL1079279.1"/>
    </source>
</evidence>
<gene>
    <name evidence="2" type="ORF">JK358_33220</name>
</gene>
<feature type="signal peptide" evidence="1">
    <location>
        <begin position="1"/>
        <end position="29"/>
    </location>
</feature>
<comment type="caution">
    <text evidence="2">The sequence shown here is derived from an EMBL/GenBank/DDBJ whole genome shotgun (WGS) entry which is preliminary data.</text>
</comment>
<feature type="chain" id="PRO_5045755699" evidence="1">
    <location>
        <begin position="30"/>
        <end position="129"/>
    </location>
</feature>
<keyword evidence="1" id="KW-0732">Signal</keyword>
<sequence>MRGMRSGVAGAASAAVLMGVVLGAPPALADPPPVVQFGFHNGYCSTFDLNVPANTPFFIDVDTSFQFTDMSEFRIPALKIRVILPSAYFNPHARVEVPAQPPGPIPFEAMTPTTTGSAGKGCWGTIHVW</sequence>
<protein>
    <submittedName>
        <fullName evidence="2">Uncharacterized protein</fullName>
    </submittedName>
</protein>
<dbReference type="Proteomes" id="UP000602198">
    <property type="component" value="Unassembled WGS sequence"/>
</dbReference>
<evidence type="ECO:0000256" key="1">
    <source>
        <dbReference type="SAM" id="SignalP"/>
    </source>
</evidence>
<dbReference type="EMBL" id="JAERRJ010000015">
    <property type="protein sequence ID" value="MBL1079279.1"/>
    <property type="molecule type" value="Genomic_DNA"/>
</dbReference>
<dbReference type="RefSeq" id="WP_201955316.1">
    <property type="nucleotide sequence ID" value="NZ_JAERRJ010000015.1"/>
</dbReference>
<reference evidence="2 3" key="1">
    <citation type="submission" date="2021-01" db="EMBL/GenBank/DDBJ databases">
        <title>WGS of actinomycetes isolated from Thailand.</title>
        <authorList>
            <person name="Thawai C."/>
        </authorList>
    </citation>
    <scope>NUCLEOTIDE SEQUENCE [LARGE SCALE GENOMIC DNA]</scope>
    <source>
        <strain evidence="2 3">LPG 2</strain>
    </source>
</reference>
<evidence type="ECO:0000313" key="3">
    <source>
        <dbReference type="Proteomes" id="UP000602198"/>
    </source>
</evidence>
<organism evidence="2 3">
    <name type="scientific">Nocardia acididurans</name>
    <dbReference type="NCBI Taxonomy" id="2802282"/>
    <lineage>
        <taxon>Bacteria</taxon>
        <taxon>Bacillati</taxon>
        <taxon>Actinomycetota</taxon>
        <taxon>Actinomycetes</taxon>
        <taxon>Mycobacteriales</taxon>
        <taxon>Nocardiaceae</taxon>
        <taxon>Nocardia</taxon>
    </lineage>
</organism>
<accession>A0ABS1MG91</accession>
<proteinExistence type="predicted"/>